<comment type="cofactor">
    <cofactor evidence="3">
        <name>Mg(2+)</name>
        <dbReference type="ChEBI" id="CHEBI:18420"/>
    </cofactor>
</comment>
<keyword evidence="4" id="KW-0963">Cytoplasm</keyword>
<dbReference type="Pfam" id="PF03332">
    <property type="entry name" value="PMM"/>
    <property type="match status" value="1"/>
</dbReference>
<dbReference type="Proteomes" id="UP000009046">
    <property type="component" value="Unassembled WGS sequence"/>
</dbReference>
<feature type="binding site" evidence="2">
    <location>
        <position position="21"/>
    </location>
    <ligand>
        <name>alpha-D-mannose 1-phosphate</name>
        <dbReference type="ChEBI" id="CHEBI:58409"/>
    </ligand>
</feature>
<dbReference type="RefSeq" id="XP_002427550.1">
    <property type="nucleotide sequence ID" value="XM_002427505.1"/>
</dbReference>
<dbReference type="STRING" id="121224.E0VN46"/>
<comment type="similarity">
    <text evidence="4">Belongs to the eukaryotic PMM family.</text>
</comment>
<organism>
    <name type="scientific">Pediculus humanus subsp. corporis</name>
    <name type="common">Body louse</name>
    <dbReference type="NCBI Taxonomy" id="121224"/>
    <lineage>
        <taxon>Eukaryota</taxon>
        <taxon>Metazoa</taxon>
        <taxon>Ecdysozoa</taxon>
        <taxon>Arthropoda</taxon>
        <taxon>Hexapoda</taxon>
        <taxon>Insecta</taxon>
        <taxon>Pterygota</taxon>
        <taxon>Neoptera</taxon>
        <taxon>Paraneoptera</taxon>
        <taxon>Psocodea</taxon>
        <taxon>Troctomorpha</taxon>
        <taxon>Phthiraptera</taxon>
        <taxon>Anoplura</taxon>
        <taxon>Pediculidae</taxon>
        <taxon>Pediculus</taxon>
    </lineage>
</organism>
<keyword evidence="7" id="KW-1185">Reference proteome</keyword>
<comment type="catalytic activity">
    <reaction evidence="4">
        <text>alpha-D-mannose 1-phosphate = D-mannose 6-phosphate</text>
        <dbReference type="Rhea" id="RHEA:11140"/>
        <dbReference type="ChEBI" id="CHEBI:58409"/>
        <dbReference type="ChEBI" id="CHEBI:58735"/>
        <dbReference type="EC" id="5.4.2.8"/>
    </reaction>
</comment>
<dbReference type="UniPathway" id="UPA00126">
    <property type="reaction ID" value="UER00424"/>
</dbReference>
<dbReference type="KEGG" id="phu:Phum_PHUM328310"/>
<dbReference type="GO" id="GO:0004615">
    <property type="term" value="F:phosphomannomutase activity"/>
    <property type="evidence" value="ECO:0007669"/>
    <property type="project" value="UniProtKB-EC"/>
</dbReference>
<dbReference type="InterPro" id="IPR005002">
    <property type="entry name" value="PMM"/>
</dbReference>
<dbReference type="GO" id="GO:0006013">
    <property type="term" value="P:mannose metabolic process"/>
    <property type="evidence" value="ECO:0007669"/>
    <property type="project" value="TreeGrafter"/>
</dbReference>
<comment type="subunit">
    <text evidence="4">Homodimer.</text>
</comment>
<dbReference type="SUPFAM" id="SSF56784">
    <property type="entry name" value="HAD-like"/>
    <property type="match status" value="2"/>
</dbReference>
<dbReference type="InParanoid" id="E0VN46"/>
<gene>
    <name evidence="6" type="primary">8236265</name>
    <name evidence="5" type="ORF">Phum_PHUM328310</name>
</gene>
<dbReference type="AlphaFoldDB" id="E0VN46"/>
<evidence type="ECO:0000256" key="3">
    <source>
        <dbReference type="PIRSR" id="PIRSR605002-3"/>
    </source>
</evidence>
<proteinExistence type="inferred from homology"/>
<dbReference type="GO" id="GO:0005829">
    <property type="term" value="C:cytosol"/>
    <property type="evidence" value="ECO:0007669"/>
    <property type="project" value="TreeGrafter"/>
</dbReference>
<reference evidence="6" key="3">
    <citation type="submission" date="2021-02" db="UniProtKB">
        <authorList>
            <consortium name="EnsemblMetazoa"/>
        </authorList>
    </citation>
    <scope>IDENTIFICATION</scope>
    <source>
        <strain evidence="6">USDA</strain>
    </source>
</reference>
<evidence type="ECO:0000313" key="7">
    <source>
        <dbReference type="Proteomes" id="UP000009046"/>
    </source>
</evidence>
<name>E0VN46_PEDHC</name>
<dbReference type="OrthoDB" id="10264771at2759"/>
<dbReference type="PANTHER" id="PTHR10466">
    <property type="entry name" value="PHOSPHOMANNOMUTASE"/>
    <property type="match status" value="1"/>
</dbReference>
<reference evidence="5" key="2">
    <citation type="submission" date="2007-04" db="EMBL/GenBank/DDBJ databases">
        <title>The genome of the human body louse.</title>
        <authorList>
            <consortium name="The Human Body Louse Genome Consortium"/>
            <person name="Kirkness E."/>
            <person name="Walenz B."/>
            <person name="Hass B."/>
            <person name="Bruggner R."/>
            <person name="Strausberg R."/>
        </authorList>
    </citation>
    <scope>NUCLEOTIDE SEQUENCE</scope>
    <source>
        <strain evidence="5">USDA</strain>
    </source>
</reference>
<dbReference type="EC" id="5.4.2.8" evidence="4"/>
<accession>E0VN46</accession>
<evidence type="ECO:0000313" key="5">
    <source>
        <dbReference type="EMBL" id="EEB14812.1"/>
    </source>
</evidence>
<dbReference type="EMBL" id="AAZO01003811">
    <property type="status" value="NOT_ANNOTATED_CDS"/>
    <property type="molecule type" value="Genomic_DNA"/>
</dbReference>
<keyword evidence="4 5" id="KW-0413">Isomerase</keyword>
<feature type="active site" description="Proton donor/acceptor" evidence="1">
    <location>
        <position position="14"/>
    </location>
</feature>
<dbReference type="EnsemblMetazoa" id="PHUM328310-RA">
    <property type="protein sequence ID" value="PHUM328310-PA"/>
    <property type="gene ID" value="PHUM328310"/>
</dbReference>
<dbReference type="HOGENOM" id="CLU_1919560_0_0_1"/>
<feature type="binding site" evidence="3">
    <location>
        <position position="14"/>
    </location>
    <ligand>
        <name>Mg(2+)</name>
        <dbReference type="ChEBI" id="CHEBI:18420"/>
        <label>1</label>
    </ligand>
</feature>
<evidence type="ECO:0000256" key="2">
    <source>
        <dbReference type="PIRSR" id="PIRSR605002-2"/>
    </source>
</evidence>
<dbReference type="VEuPathDB" id="VectorBase:PHUM328310"/>
<dbReference type="CTD" id="8236265"/>
<comment type="function">
    <text evidence="4">Involved in the synthesis of the GDP-mannose and dolichol-phosphate-mannose required for a number of critical mannosyl transfer reactions.</text>
</comment>
<dbReference type="InterPro" id="IPR023214">
    <property type="entry name" value="HAD_sf"/>
</dbReference>
<keyword evidence="3" id="KW-0460">Magnesium</keyword>
<dbReference type="GO" id="GO:0009298">
    <property type="term" value="P:GDP-mannose biosynthetic process"/>
    <property type="evidence" value="ECO:0007669"/>
    <property type="project" value="UniProtKB-UniPathway"/>
</dbReference>
<dbReference type="Gene3D" id="3.40.50.1000">
    <property type="entry name" value="HAD superfamily/HAD-like"/>
    <property type="match status" value="1"/>
</dbReference>
<dbReference type="EMBL" id="AAZO01003810">
    <property type="status" value="NOT_ANNOTATED_CDS"/>
    <property type="molecule type" value="Genomic_DNA"/>
</dbReference>
<keyword evidence="3" id="KW-0479">Metal-binding</keyword>
<dbReference type="GeneID" id="8236265"/>
<dbReference type="InterPro" id="IPR036412">
    <property type="entry name" value="HAD-like_sf"/>
</dbReference>
<evidence type="ECO:0000313" key="6">
    <source>
        <dbReference type="EnsemblMetazoa" id="PHUM328310-PA"/>
    </source>
</evidence>
<comment type="subcellular location">
    <subcellularLocation>
        <location evidence="4">Cytoplasm</location>
    </subcellularLocation>
</comment>
<dbReference type="eggNOG" id="KOG3189">
    <property type="taxonomic scope" value="Eukaryota"/>
</dbReference>
<feature type="binding site" evidence="3">
    <location>
        <position position="12"/>
    </location>
    <ligand>
        <name>Mg(2+)</name>
        <dbReference type="ChEBI" id="CHEBI:18420"/>
        <label>1</label>
    </ligand>
</feature>
<dbReference type="PANTHER" id="PTHR10466:SF0">
    <property type="entry name" value="PHOSPHOMANNOMUTASE"/>
    <property type="match status" value="1"/>
</dbReference>
<evidence type="ECO:0000256" key="4">
    <source>
        <dbReference type="RuleBase" id="RU361118"/>
    </source>
</evidence>
<protein>
    <recommendedName>
        <fullName evidence="4">Phosphomannomutase</fullName>
        <ecNumber evidence="4">5.4.2.8</ecNumber>
    </recommendedName>
</protein>
<reference evidence="5" key="1">
    <citation type="submission" date="2007-04" db="EMBL/GenBank/DDBJ databases">
        <title>Annotation of Pediculus humanus corporis strain USDA.</title>
        <authorList>
            <person name="Kirkness E."/>
            <person name="Hannick L."/>
            <person name="Hass B."/>
            <person name="Bruggner R."/>
            <person name="Lawson D."/>
            <person name="Bidwell S."/>
            <person name="Joardar V."/>
            <person name="Caler E."/>
            <person name="Walenz B."/>
            <person name="Inman J."/>
            <person name="Schobel S."/>
            <person name="Galinsky K."/>
            <person name="Amedeo P."/>
            <person name="Strausberg R."/>
        </authorList>
    </citation>
    <scope>NUCLEOTIDE SEQUENCE</scope>
    <source>
        <strain evidence="5">USDA</strain>
    </source>
</reference>
<dbReference type="EMBL" id="DS235332">
    <property type="protein sequence ID" value="EEB14812.1"/>
    <property type="molecule type" value="Genomic_DNA"/>
</dbReference>
<sequence length="132" mass="14811">MSDKKKILCLFDVDGTLTEPRKIISTEMKDFLMNKVRLNADIALVGGSDLQKISEQMGGFEVLSKIPFVFSENGLVAHKYGVEFSKKIHFFGDKTEKGENDYEIFTCSKVIGHKVTSPSDTMEQLKTILNIS</sequence>
<evidence type="ECO:0000256" key="1">
    <source>
        <dbReference type="PIRSR" id="PIRSR605002-1"/>
    </source>
</evidence>
<dbReference type="GO" id="GO:0046872">
    <property type="term" value="F:metal ion binding"/>
    <property type="evidence" value="ECO:0007669"/>
    <property type="project" value="UniProtKB-KW"/>
</dbReference>
<comment type="pathway">
    <text evidence="4">Nucleotide-sugar biosynthesis; GDP-alpha-D-mannose biosynthesis; alpha-D-mannose 1-phosphate from D-fructose 6-phosphate: step 2/2.</text>
</comment>
<feature type="active site" description="Nucleophile" evidence="1">
    <location>
        <position position="12"/>
    </location>
</feature>
<dbReference type="GO" id="GO:0006487">
    <property type="term" value="P:protein N-linked glycosylation"/>
    <property type="evidence" value="ECO:0007669"/>
    <property type="project" value="TreeGrafter"/>
</dbReference>